<dbReference type="OrthoDB" id="1305902at2759"/>
<evidence type="ECO:0008006" key="4">
    <source>
        <dbReference type="Google" id="ProtNLM"/>
    </source>
</evidence>
<protein>
    <recommendedName>
        <fullName evidence="4">Retrotransposon gag domain-containing protein</fullName>
    </recommendedName>
</protein>
<feature type="region of interest" description="Disordered" evidence="1">
    <location>
        <begin position="396"/>
        <end position="416"/>
    </location>
</feature>
<dbReference type="AlphaFoldDB" id="A0A8J6CXR9"/>
<dbReference type="Proteomes" id="UP000701853">
    <property type="component" value="Chromosome 6"/>
</dbReference>
<reference evidence="2 3" key="1">
    <citation type="journal article" date="2021" name="bioRxiv">
        <title>The Gossypium anomalum genome as a resource for cotton improvement and evolutionary analysis of hybrid incompatibility.</title>
        <authorList>
            <person name="Grover C.E."/>
            <person name="Yuan D."/>
            <person name="Arick M.A."/>
            <person name="Miller E.R."/>
            <person name="Hu G."/>
            <person name="Peterson D.G."/>
            <person name="Wendel J.F."/>
            <person name="Udall J.A."/>
        </authorList>
    </citation>
    <scope>NUCLEOTIDE SEQUENCE [LARGE SCALE GENOMIC DNA]</scope>
    <source>
        <strain evidence="2">JFW-Udall</strain>
        <tissue evidence="2">Leaf</tissue>
    </source>
</reference>
<evidence type="ECO:0000313" key="2">
    <source>
        <dbReference type="EMBL" id="KAG8491362.1"/>
    </source>
</evidence>
<dbReference type="PANTHER" id="PTHR33067:SF35">
    <property type="entry name" value="ASPARTIC PEPTIDASE DDI1-TYPE DOMAIN-CONTAINING PROTEIN"/>
    <property type="match status" value="1"/>
</dbReference>
<proteinExistence type="predicted"/>
<sequence>MAEHQDNQLPPAIPAELANKILLLMDLKTLYDAWGRHKDLLRRCPHHGLPLWLQVQMFYNGVNPSTRQMIDATTGGTINNKTPEKAYEFIKEMSLNNYQWQVMRTKPTKIAGVYNVDSVTMLSNQVELLNKKIDGLLGSTQVHPVIQCEASGGRLSNPEYQPYGHNMENEQLNYLGNNLRSQNNPYSNTYNAGWRNHPKFSWGSQGNQRPPPPSGFQQPPYQQEEKPNLEEMLSKFILVSETHFQNTETALKNQQEQLNTINVQDEEGSVELEPEPMDLLVNKRKLDEASHVELNTVCSAILQNKLPQKLKDPGSFTIPCLIGSLDVNNALADLGASINVMPYKMFKQLDIEEDNNTPLILGRPFLATAKTIIDVGTGELTLRVGDETITLQARNSGNTSKIEGNCPHQSTKTDNMTQPTLQELSLKEVHESYSSNNRRPIHEERRLQIKELDEWRAHKPRTHDKPKLHQNKLDTSPNQLKVRDKVLLDTAVPHIVTANLNEEIPLTVLSIFPFGMRSMNSSNNHDHSMERFTTETRPSTRACLGPLETGQRLPQNTGCDKSPRPCDMAVAEPTKTTLACDTPVP</sequence>
<accession>A0A8J6CXR9</accession>
<organism evidence="2 3">
    <name type="scientific">Gossypium anomalum</name>
    <dbReference type="NCBI Taxonomy" id="47600"/>
    <lineage>
        <taxon>Eukaryota</taxon>
        <taxon>Viridiplantae</taxon>
        <taxon>Streptophyta</taxon>
        <taxon>Embryophyta</taxon>
        <taxon>Tracheophyta</taxon>
        <taxon>Spermatophyta</taxon>
        <taxon>Magnoliopsida</taxon>
        <taxon>eudicotyledons</taxon>
        <taxon>Gunneridae</taxon>
        <taxon>Pentapetalae</taxon>
        <taxon>rosids</taxon>
        <taxon>malvids</taxon>
        <taxon>Malvales</taxon>
        <taxon>Malvaceae</taxon>
        <taxon>Malvoideae</taxon>
        <taxon>Gossypium</taxon>
    </lineage>
</organism>
<feature type="region of interest" description="Disordered" evidence="1">
    <location>
        <begin position="454"/>
        <end position="473"/>
    </location>
</feature>
<evidence type="ECO:0000313" key="3">
    <source>
        <dbReference type="Proteomes" id="UP000701853"/>
    </source>
</evidence>
<feature type="compositionally biased region" description="Basic and acidic residues" evidence="1">
    <location>
        <begin position="454"/>
        <end position="467"/>
    </location>
</feature>
<evidence type="ECO:0000256" key="1">
    <source>
        <dbReference type="SAM" id="MobiDB-lite"/>
    </source>
</evidence>
<feature type="region of interest" description="Disordered" evidence="1">
    <location>
        <begin position="197"/>
        <end position="225"/>
    </location>
</feature>
<gene>
    <name evidence="2" type="ORF">CXB51_014485</name>
</gene>
<comment type="caution">
    <text evidence="2">The sequence shown here is derived from an EMBL/GenBank/DDBJ whole genome shotgun (WGS) entry which is preliminary data.</text>
</comment>
<name>A0A8J6CXR9_9ROSI</name>
<dbReference type="EMBL" id="JAHUZN010000006">
    <property type="protein sequence ID" value="KAG8491362.1"/>
    <property type="molecule type" value="Genomic_DNA"/>
</dbReference>
<dbReference type="Gene3D" id="2.40.70.10">
    <property type="entry name" value="Acid Proteases"/>
    <property type="match status" value="1"/>
</dbReference>
<dbReference type="PANTHER" id="PTHR33067">
    <property type="entry name" value="RNA-DIRECTED DNA POLYMERASE-RELATED"/>
    <property type="match status" value="1"/>
</dbReference>
<keyword evidence="3" id="KW-1185">Reference proteome</keyword>
<dbReference type="InterPro" id="IPR021109">
    <property type="entry name" value="Peptidase_aspartic_dom_sf"/>
</dbReference>